<dbReference type="EMBL" id="SMGK01000001">
    <property type="protein sequence ID" value="TCK75180.1"/>
    <property type="molecule type" value="Genomic_DNA"/>
</dbReference>
<evidence type="ECO:0000256" key="4">
    <source>
        <dbReference type="SAM" id="MobiDB-lite"/>
    </source>
</evidence>
<dbReference type="AlphaFoldDB" id="A0A4R1LCK0"/>
<evidence type="ECO:0000256" key="2">
    <source>
        <dbReference type="ARBA" id="ARBA00023136"/>
    </source>
</evidence>
<keyword evidence="3" id="KW-0998">Cell outer membrane</keyword>
<name>A0A4R1LCK0_9BACT</name>
<evidence type="ECO:0000313" key="8">
    <source>
        <dbReference type="Proteomes" id="UP000295210"/>
    </source>
</evidence>
<dbReference type="NCBIfam" id="TIGR03302">
    <property type="entry name" value="OM_YfiO"/>
    <property type="match status" value="1"/>
</dbReference>
<feature type="chain" id="PRO_5020923098" evidence="5">
    <location>
        <begin position="24"/>
        <end position="542"/>
    </location>
</feature>
<accession>A0A4R1LCK0</accession>
<keyword evidence="2" id="KW-0472">Membrane</keyword>
<organism evidence="7 8">
    <name type="scientific">Acidipila rosea</name>
    <dbReference type="NCBI Taxonomy" id="768535"/>
    <lineage>
        <taxon>Bacteria</taxon>
        <taxon>Pseudomonadati</taxon>
        <taxon>Acidobacteriota</taxon>
        <taxon>Terriglobia</taxon>
        <taxon>Terriglobales</taxon>
        <taxon>Acidobacteriaceae</taxon>
        <taxon>Acidipila</taxon>
    </lineage>
</organism>
<gene>
    <name evidence="7" type="ORF">C7378_0160</name>
</gene>
<feature type="compositionally biased region" description="Low complexity" evidence="4">
    <location>
        <begin position="418"/>
        <end position="435"/>
    </location>
</feature>
<keyword evidence="8" id="KW-1185">Reference proteome</keyword>
<protein>
    <submittedName>
        <fullName evidence="7">Outer membrane protein assembly factor BamD</fullName>
    </submittedName>
</protein>
<dbReference type="InterPro" id="IPR039565">
    <property type="entry name" value="BamD-like"/>
</dbReference>
<keyword evidence="1 5" id="KW-0732">Signal</keyword>
<proteinExistence type="predicted"/>
<evidence type="ECO:0000259" key="6">
    <source>
        <dbReference type="Pfam" id="PF13525"/>
    </source>
</evidence>
<dbReference type="Gene3D" id="1.25.40.10">
    <property type="entry name" value="Tetratricopeptide repeat domain"/>
    <property type="match status" value="1"/>
</dbReference>
<sequence length="542" mass="58286">MNRLTTQISAICLCMALAPASHAYSKKKKQVDLSANPLAGVKSQQPDKVLFDKAMVALKKGKYDVARLDLQTLLNTYGDSEYSMRAKLAIGDTWYKEGGSAALTQAESEYKDFITFFPNTPEAAEAQMKVGDIYYEQMEKPDRDPQNVIHAEQEYRTMIEQFPDSPLIPRAKQRLRDVQEVLAQRQFEIGQFYATHENWAATIARLQTVADSYPLFSHSDDTLITIGDAYANEAQIANRMNLPPKAKAQLVKTYNEQARAAWDRVVTHYAMSPHVEDAKDRLIAMGMPVPEPTQQQLAESEAEEGSRTNVRLKDRAMLLVKHGPSTVEAARVGEPTLTDPPPVLAPQVNKQTLAAFNAAIKGQPIPPMSTSYTATENAKAAPAAGSQGAGQSSQPLEMQPVTEGSGGSGNDTSVEIVNPGSSSSPDSGSGNNAPPTSDSGAAADHSNPGDNNPNPANSENPEAKYGLNQPVAPANNKALPAVDKPAEAPDQINDVKGGGGGHAQVQTGASATNKKKSAPYHADKESSSRHKKKTGLDKLNPF</sequence>
<dbReference type="RefSeq" id="WP_131990742.1">
    <property type="nucleotide sequence ID" value="NZ_SMGK01000001.1"/>
</dbReference>
<feature type="region of interest" description="Disordered" evidence="4">
    <location>
        <begin position="376"/>
        <end position="542"/>
    </location>
</feature>
<evidence type="ECO:0000313" key="7">
    <source>
        <dbReference type="EMBL" id="TCK75180.1"/>
    </source>
</evidence>
<evidence type="ECO:0000256" key="3">
    <source>
        <dbReference type="ARBA" id="ARBA00023237"/>
    </source>
</evidence>
<reference evidence="7 8" key="1">
    <citation type="submission" date="2019-03" db="EMBL/GenBank/DDBJ databases">
        <title>Genomic Encyclopedia of Type Strains, Phase IV (KMG-IV): sequencing the most valuable type-strain genomes for metagenomic binning, comparative biology and taxonomic classification.</title>
        <authorList>
            <person name="Goeker M."/>
        </authorList>
    </citation>
    <scope>NUCLEOTIDE SEQUENCE [LARGE SCALE GENOMIC DNA]</scope>
    <source>
        <strain evidence="7 8">DSM 103428</strain>
    </source>
</reference>
<dbReference type="Pfam" id="PF13525">
    <property type="entry name" value="YfiO"/>
    <property type="match status" value="1"/>
</dbReference>
<dbReference type="InterPro" id="IPR017689">
    <property type="entry name" value="BamD"/>
</dbReference>
<feature type="signal peptide" evidence="5">
    <location>
        <begin position="1"/>
        <end position="23"/>
    </location>
</feature>
<dbReference type="InterPro" id="IPR011990">
    <property type="entry name" value="TPR-like_helical_dom_sf"/>
</dbReference>
<evidence type="ECO:0000256" key="1">
    <source>
        <dbReference type="ARBA" id="ARBA00022729"/>
    </source>
</evidence>
<evidence type="ECO:0000256" key="5">
    <source>
        <dbReference type="SAM" id="SignalP"/>
    </source>
</evidence>
<dbReference type="OrthoDB" id="110896at2"/>
<comment type="caution">
    <text evidence="7">The sequence shown here is derived from an EMBL/GenBank/DDBJ whole genome shotgun (WGS) entry which is preliminary data.</text>
</comment>
<feature type="domain" description="Outer membrane lipoprotein BamD-like" evidence="6">
    <location>
        <begin position="44"/>
        <end position="232"/>
    </location>
</feature>
<feature type="compositionally biased region" description="Low complexity" evidence="4">
    <location>
        <begin position="376"/>
        <end position="395"/>
    </location>
</feature>
<dbReference type="Proteomes" id="UP000295210">
    <property type="component" value="Unassembled WGS sequence"/>
</dbReference>
<feature type="compositionally biased region" description="Low complexity" evidence="4">
    <location>
        <begin position="451"/>
        <end position="460"/>
    </location>
</feature>